<evidence type="ECO:0000256" key="6">
    <source>
        <dbReference type="ARBA" id="ARBA00023145"/>
    </source>
</evidence>
<sequence>MVNRSKLTTCLIAVAAVAAAMVITSAAAAGPGAPATVPVAADRSMVEQLARTLGVSPDQALARLGRQAAFARAEERLRLGLGDRFGGAYLNEDASVLTVGVTSAADSARVRADGAVPVVVDRSEARLLTYAGRLTGRAASAPNQIPGWYADVRTNRVVVLYRDGGLTAARAWAAASGVPADSVRFESSVEQPRPLIDVIGGNAYYIGAGTRCSVGFAVTGGFVSAGHCGTTGATTTQPSGTFAGSSFPGNDYSWVRTAAGNTSRPQVNRYPGTVSVAGSQAAGVGATVCRSGSTTGWHCGTINALNASVTYSQGTVTGLIRTNVCAEPGDSGGSLIAGDQAQGVTSGGSGDCTSGGTTYFQPVNEILQTYGLTLTVTGTTPPTSSPTTGPTGGPTTPPQGCGGLPGWSSTTGYAPGDDVSYNGRRWESTWWSTGAEPGAPGSWAAWADRGAC</sequence>
<dbReference type="SUPFAM" id="SSF54806">
    <property type="entry name" value="Alpha-lytic protease prodomain"/>
    <property type="match status" value="1"/>
</dbReference>
<dbReference type="SUPFAM" id="SSF51055">
    <property type="entry name" value="Carbohydrate binding domain"/>
    <property type="match status" value="1"/>
</dbReference>
<dbReference type="Gene3D" id="3.30.300.50">
    <property type="match status" value="2"/>
</dbReference>
<dbReference type="GO" id="GO:0008233">
    <property type="term" value="F:peptidase activity"/>
    <property type="evidence" value="ECO:0007669"/>
    <property type="project" value="UniProtKB-KW"/>
</dbReference>
<dbReference type="Proteomes" id="UP001595816">
    <property type="component" value="Unassembled WGS sequence"/>
</dbReference>
<keyword evidence="3 9" id="KW-0732">Signal</keyword>
<dbReference type="SUPFAM" id="SSF50494">
    <property type="entry name" value="Trypsin-like serine proteases"/>
    <property type="match status" value="1"/>
</dbReference>
<dbReference type="InterPro" id="IPR001316">
    <property type="entry name" value="Pept_S1A_streptogrisin"/>
</dbReference>
<dbReference type="EMBL" id="JBHSAY010000009">
    <property type="protein sequence ID" value="MFC4132485.1"/>
    <property type="molecule type" value="Genomic_DNA"/>
</dbReference>
<dbReference type="PRINTS" id="PR00861">
    <property type="entry name" value="ALYTICPTASE"/>
</dbReference>
<dbReference type="CDD" id="cd21112">
    <property type="entry name" value="alphaLP-like"/>
    <property type="match status" value="1"/>
</dbReference>
<evidence type="ECO:0000256" key="4">
    <source>
        <dbReference type="ARBA" id="ARBA00022801"/>
    </source>
</evidence>
<keyword evidence="5" id="KW-0720">Serine protease</keyword>
<dbReference type="InterPro" id="IPR037295">
    <property type="entry name" value="Alpha-lytic_protease_prodomain"/>
</dbReference>
<evidence type="ECO:0000256" key="9">
    <source>
        <dbReference type="SAM" id="SignalP"/>
    </source>
</evidence>
<keyword evidence="4" id="KW-0378">Hydrolase</keyword>
<dbReference type="InterPro" id="IPR036573">
    <property type="entry name" value="CBM_sf_5/12"/>
</dbReference>
<dbReference type="InterPro" id="IPR009003">
    <property type="entry name" value="Peptidase_S1_PA"/>
</dbReference>
<evidence type="ECO:0000256" key="3">
    <source>
        <dbReference type="ARBA" id="ARBA00022729"/>
    </source>
</evidence>
<feature type="signal peptide" evidence="9">
    <location>
        <begin position="1"/>
        <end position="28"/>
    </location>
</feature>
<keyword evidence="2 11" id="KW-0645">Protease</keyword>
<feature type="domain" description="Chitin-binding type-3" evidence="10">
    <location>
        <begin position="404"/>
        <end position="449"/>
    </location>
</feature>
<proteinExistence type="inferred from homology"/>
<dbReference type="InterPro" id="IPR004236">
    <property type="entry name" value="Pept_S1_alpha_lytic"/>
</dbReference>
<name>A0ABV8LQ79_9ACTN</name>
<reference evidence="12" key="1">
    <citation type="journal article" date="2019" name="Int. J. Syst. Evol. Microbiol.">
        <title>The Global Catalogue of Microorganisms (GCM) 10K type strain sequencing project: providing services to taxonomists for standard genome sequencing and annotation.</title>
        <authorList>
            <consortium name="The Broad Institute Genomics Platform"/>
            <consortium name="The Broad Institute Genome Sequencing Center for Infectious Disease"/>
            <person name="Wu L."/>
            <person name="Ma J."/>
        </authorList>
    </citation>
    <scope>NUCLEOTIDE SEQUENCE [LARGE SCALE GENOMIC DNA]</scope>
    <source>
        <strain evidence="12">CGMCC 4.7289</strain>
    </source>
</reference>
<dbReference type="InterPro" id="IPR035070">
    <property type="entry name" value="Streptogrisin_prodomain"/>
</dbReference>
<dbReference type="RefSeq" id="WP_253753147.1">
    <property type="nucleotide sequence ID" value="NZ_JAMZDZ010000001.1"/>
</dbReference>
<dbReference type="Gene3D" id="2.40.10.10">
    <property type="entry name" value="Trypsin-like serine proteases"/>
    <property type="match status" value="2"/>
</dbReference>
<protein>
    <submittedName>
        <fullName evidence="11">Alpha-lytic protease prodomain-containing protein</fullName>
    </submittedName>
</protein>
<keyword evidence="12" id="KW-1185">Reference proteome</keyword>
<evidence type="ECO:0000256" key="2">
    <source>
        <dbReference type="ARBA" id="ARBA00022670"/>
    </source>
</evidence>
<evidence type="ECO:0000259" key="10">
    <source>
        <dbReference type="SMART" id="SM00495"/>
    </source>
</evidence>
<keyword evidence="7" id="KW-1015">Disulfide bond</keyword>
<comment type="similarity">
    <text evidence="1">Belongs to the peptidase S1 family.</text>
</comment>
<evidence type="ECO:0000313" key="12">
    <source>
        <dbReference type="Proteomes" id="UP001595816"/>
    </source>
</evidence>
<evidence type="ECO:0000256" key="8">
    <source>
        <dbReference type="SAM" id="MobiDB-lite"/>
    </source>
</evidence>
<evidence type="ECO:0000313" key="11">
    <source>
        <dbReference type="EMBL" id="MFC4132485.1"/>
    </source>
</evidence>
<feature type="region of interest" description="Disordered" evidence="8">
    <location>
        <begin position="377"/>
        <end position="418"/>
    </location>
</feature>
<feature type="compositionally biased region" description="Low complexity" evidence="8">
    <location>
        <begin position="377"/>
        <end position="389"/>
    </location>
</feature>
<dbReference type="SMART" id="SM00495">
    <property type="entry name" value="ChtBD3"/>
    <property type="match status" value="1"/>
</dbReference>
<dbReference type="GO" id="GO:0006508">
    <property type="term" value="P:proteolysis"/>
    <property type="evidence" value="ECO:0007669"/>
    <property type="project" value="UniProtKB-KW"/>
</dbReference>
<dbReference type="Gene3D" id="2.10.10.20">
    <property type="entry name" value="Carbohydrate-binding module superfamily 5/12"/>
    <property type="match status" value="1"/>
</dbReference>
<evidence type="ECO:0000256" key="1">
    <source>
        <dbReference type="ARBA" id="ARBA00007664"/>
    </source>
</evidence>
<comment type="caution">
    <text evidence="11">The sequence shown here is derived from an EMBL/GenBank/DDBJ whole genome shotgun (WGS) entry which is preliminary data.</text>
</comment>
<keyword evidence="6" id="KW-0865">Zymogen</keyword>
<dbReference type="InterPro" id="IPR003610">
    <property type="entry name" value="CBM5/12"/>
</dbReference>
<gene>
    <name evidence="11" type="ORF">ACFOZ4_17895</name>
</gene>
<organism evidence="11 12">
    <name type="scientific">Hamadaea flava</name>
    <dbReference type="NCBI Taxonomy" id="1742688"/>
    <lineage>
        <taxon>Bacteria</taxon>
        <taxon>Bacillati</taxon>
        <taxon>Actinomycetota</taxon>
        <taxon>Actinomycetes</taxon>
        <taxon>Micromonosporales</taxon>
        <taxon>Micromonosporaceae</taxon>
        <taxon>Hamadaea</taxon>
    </lineage>
</organism>
<dbReference type="Pfam" id="PF02983">
    <property type="entry name" value="Pro_Al_protease"/>
    <property type="match status" value="1"/>
</dbReference>
<feature type="chain" id="PRO_5047185173" evidence="9">
    <location>
        <begin position="29"/>
        <end position="452"/>
    </location>
</feature>
<accession>A0ABV8LQ79</accession>
<dbReference type="InterPro" id="IPR043504">
    <property type="entry name" value="Peptidase_S1_PA_chymotrypsin"/>
</dbReference>
<evidence type="ECO:0000256" key="5">
    <source>
        <dbReference type="ARBA" id="ARBA00022825"/>
    </source>
</evidence>
<dbReference type="CDD" id="cd12215">
    <property type="entry name" value="ChiC_BD"/>
    <property type="match status" value="1"/>
</dbReference>
<evidence type="ECO:0000256" key="7">
    <source>
        <dbReference type="ARBA" id="ARBA00023157"/>
    </source>
</evidence>